<evidence type="ECO:0000259" key="8">
    <source>
        <dbReference type="Pfam" id="PF17042"/>
    </source>
</evidence>
<evidence type="ECO:0000256" key="4">
    <source>
        <dbReference type="ARBA" id="ARBA00022777"/>
    </source>
</evidence>
<keyword evidence="10" id="KW-1185">Reference proteome</keyword>
<evidence type="ECO:0000259" key="7">
    <source>
        <dbReference type="Pfam" id="PF07005"/>
    </source>
</evidence>
<dbReference type="Gene3D" id="3.40.980.20">
    <property type="entry name" value="Four-carbon acid sugar kinase, nucleotide binding domain"/>
    <property type="match status" value="1"/>
</dbReference>
<evidence type="ECO:0000313" key="9">
    <source>
        <dbReference type="EMBL" id="MBR0577374.1"/>
    </source>
</evidence>
<sequence length="474" mass="53042">MDVLSFDTLKHYPDADPQKVEALYQEALKKLNRKIVVLDDDPTGVQTVHDIFVYTSWDEETITKGFLDPHRIFFVLTNSRGFTSDYTRQVHEDIAVTLEKVSQKTGIDYILISRSDSTMRGHYPLETATLRAKIEENSPRHFDGEIMAPFFMEGGRYTLGNVHYVKEGQNLVPAGQTEFAKDKTFGYVSSNIGEYIEEKTKGEYRAEDTTFITLEELKSLDVEGITQKLLAVENFGKVVVNAISYADIKVFCAAFIAAVAQGKELMFRSAAAIPKILGGVSDVSLLTKNQLIEEGEQNGGIVLIGSHVNKTTQQFEALKNTQQPMEFIEFNQHLVLQENGLENEVERVIALADEKIRTGKNVVVYTRRDRFDLDSKDKDKQLEVSVRISDAVTSIIGKLEVKPRFIIAKGGITSSDVGTKALRVKKALVMGQIKPGIPVWMTGEDSKFPKMPYIIFPGNVGEIDTLKEIVDLLS</sequence>
<dbReference type="GO" id="GO:0005524">
    <property type="term" value="F:ATP binding"/>
    <property type="evidence" value="ECO:0007669"/>
    <property type="project" value="UniProtKB-KW"/>
</dbReference>
<name>A0A941CSL1_9CLOT</name>
<keyword evidence="5" id="KW-0067">ATP-binding</keyword>
<dbReference type="EMBL" id="JAGSCS010000029">
    <property type="protein sequence ID" value="MBR0577374.1"/>
    <property type="molecule type" value="Genomic_DNA"/>
</dbReference>
<comment type="similarity">
    <text evidence="1">Belongs to the four-carbon acid sugar kinase family.</text>
</comment>
<feature type="domain" description="Four-carbon acid sugar kinase nucleotide binding" evidence="8">
    <location>
        <begin position="302"/>
        <end position="466"/>
    </location>
</feature>
<dbReference type="GO" id="GO:0016301">
    <property type="term" value="F:kinase activity"/>
    <property type="evidence" value="ECO:0007669"/>
    <property type="project" value="UniProtKB-KW"/>
</dbReference>
<proteinExistence type="inferred from homology"/>
<evidence type="ECO:0000256" key="6">
    <source>
        <dbReference type="ARBA" id="ARBA00023277"/>
    </source>
</evidence>
<accession>A0A941CSL1</accession>
<dbReference type="Gene3D" id="3.40.50.10840">
    <property type="entry name" value="Putative sugar-binding, N-terminal domain"/>
    <property type="match status" value="1"/>
</dbReference>
<evidence type="ECO:0000313" key="10">
    <source>
        <dbReference type="Proteomes" id="UP000675379"/>
    </source>
</evidence>
<evidence type="ECO:0000256" key="1">
    <source>
        <dbReference type="ARBA" id="ARBA00005715"/>
    </source>
</evidence>
<dbReference type="InterPro" id="IPR042213">
    <property type="entry name" value="NBD_C_sf"/>
</dbReference>
<reference evidence="9" key="1">
    <citation type="submission" date="2021-04" db="EMBL/GenBank/DDBJ databases">
        <title>Proteiniclasticum sedimins sp. nov., an obligate anaerobic bacterium isolated from anaerobic sludge.</title>
        <authorList>
            <person name="Liu J."/>
        </authorList>
    </citation>
    <scope>NUCLEOTIDE SEQUENCE</scope>
    <source>
        <strain evidence="9">BAD-10</strain>
    </source>
</reference>
<dbReference type="InterPro" id="IPR010737">
    <property type="entry name" value="4-carb_acid_sugar_kinase_N"/>
</dbReference>
<gene>
    <name evidence="9" type="ORF">KCG48_13740</name>
</gene>
<keyword evidence="6" id="KW-0119">Carbohydrate metabolism</keyword>
<keyword evidence="3" id="KW-0547">Nucleotide-binding</keyword>
<dbReference type="SUPFAM" id="SSF142764">
    <property type="entry name" value="YgbK-like"/>
    <property type="match status" value="1"/>
</dbReference>
<dbReference type="RefSeq" id="WP_211802769.1">
    <property type="nucleotide sequence ID" value="NZ_JAGSCS010000029.1"/>
</dbReference>
<dbReference type="InterPro" id="IPR037051">
    <property type="entry name" value="4-carb_acid_sugar_kinase_N_sf"/>
</dbReference>
<organism evidence="9 10">
    <name type="scientific">Proteiniclasticum sediminis</name>
    <dbReference type="NCBI Taxonomy" id="2804028"/>
    <lineage>
        <taxon>Bacteria</taxon>
        <taxon>Bacillati</taxon>
        <taxon>Bacillota</taxon>
        <taxon>Clostridia</taxon>
        <taxon>Eubacteriales</taxon>
        <taxon>Clostridiaceae</taxon>
        <taxon>Proteiniclasticum</taxon>
    </lineage>
</organism>
<feature type="domain" description="Four-carbon acid sugar kinase N-terminal" evidence="7">
    <location>
        <begin position="35"/>
        <end position="273"/>
    </location>
</feature>
<dbReference type="Proteomes" id="UP000675379">
    <property type="component" value="Unassembled WGS sequence"/>
</dbReference>
<comment type="caution">
    <text evidence="9">The sequence shown here is derived from an EMBL/GenBank/DDBJ whole genome shotgun (WGS) entry which is preliminary data.</text>
</comment>
<keyword evidence="2" id="KW-0808">Transferase</keyword>
<protein>
    <submittedName>
        <fullName evidence="9">Hydroxyacid dehydrogenase</fullName>
    </submittedName>
</protein>
<dbReference type="Pfam" id="PF07005">
    <property type="entry name" value="SBD_N"/>
    <property type="match status" value="1"/>
</dbReference>
<dbReference type="AlphaFoldDB" id="A0A941CSL1"/>
<dbReference type="InterPro" id="IPR031475">
    <property type="entry name" value="NBD_C"/>
</dbReference>
<evidence type="ECO:0000256" key="5">
    <source>
        <dbReference type="ARBA" id="ARBA00022840"/>
    </source>
</evidence>
<keyword evidence="4" id="KW-0418">Kinase</keyword>
<evidence type="ECO:0000256" key="2">
    <source>
        <dbReference type="ARBA" id="ARBA00022679"/>
    </source>
</evidence>
<evidence type="ECO:0000256" key="3">
    <source>
        <dbReference type="ARBA" id="ARBA00022741"/>
    </source>
</evidence>
<dbReference type="Pfam" id="PF17042">
    <property type="entry name" value="NBD_C"/>
    <property type="match status" value="1"/>
</dbReference>